<dbReference type="EMBL" id="CP000359">
    <property type="protein sequence ID" value="ABF44859.1"/>
    <property type="molecule type" value="Genomic_DNA"/>
</dbReference>
<reference evidence="2" key="1">
    <citation type="submission" date="2006-04" db="EMBL/GenBank/DDBJ databases">
        <title>Complete sequence of chromosome of Deinococcus geothermalis DSM 11300.</title>
        <authorList>
            <consortium name="US DOE Joint Genome Institute"/>
            <person name="Copeland A."/>
            <person name="Lucas S."/>
            <person name="Lapidus A."/>
            <person name="Barry K."/>
            <person name="Detter J.C."/>
            <person name="Glavina del Rio T."/>
            <person name="Hammon N."/>
            <person name="Israni S."/>
            <person name="Dalin E."/>
            <person name="Tice H."/>
            <person name="Pitluck S."/>
            <person name="Brettin T."/>
            <person name="Bruce D."/>
            <person name="Han C."/>
            <person name="Tapia R."/>
            <person name="Saunders E."/>
            <person name="Gilna P."/>
            <person name="Schmutz J."/>
            <person name="Larimer F."/>
            <person name="Land M."/>
            <person name="Hauser L."/>
            <person name="Kyrpides N."/>
            <person name="Kim E."/>
            <person name="Daly M.J."/>
            <person name="Fredrickson J.K."/>
            <person name="Makarova K.S."/>
            <person name="Gaidamakova E.K."/>
            <person name="Zhai M."/>
            <person name="Richardson P."/>
        </authorList>
    </citation>
    <scope>NUCLEOTIDE SEQUENCE</scope>
    <source>
        <strain evidence="2">DSM 11300</strain>
    </source>
</reference>
<gene>
    <name evidence="2" type="ordered locus">Dgeo_0557</name>
</gene>
<dbReference type="AlphaFoldDB" id="Q1J0X5"/>
<keyword evidence="1" id="KW-0732">Signal</keyword>
<sequence>MPAFSLPRRKPSVLMLAALAPLASLAAAQIRPQSIVVNPSGPAVTSLTLINADTNRPVAGYDPIPPAATLDLSKLPARLNLRANTAGTVGSIRFGLDSKSSYRVENVAPYALCGNNGGAYVACPSSVFSPGHHSVSAAAYTGANASGTAGSGVLVNFNVVRGNTAGGGRPPVTIHSLTLIDADSGRPVPGYDPIPAGARLKLSALPRHLNVRANVAPGVGRVRFVWENGQTRLELGVPFTLCGDQPDRKTRKDHYFACDPGVFSPGEHRITVTPYATWSPNVSGPALIWVFSVER</sequence>
<evidence type="ECO:0000313" key="3">
    <source>
        <dbReference type="Proteomes" id="UP000002431"/>
    </source>
</evidence>
<dbReference type="KEGG" id="dge:Dgeo_0557"/>
<evidence type="ECO:0008006" key="4">
    <source>
        <dbReference type="Google" id="ProtNLM"/>
    </source>
</evidence>
<evidence type="ECO:0000256" key="1">
    <source>
        <dbReference type="SAM" id="SignalP"/>
    </source>
</evidence>
<feature type="chain" id="PRO_5004191521" description="Secreted protein" evidence="1">
    <location>
        <begin position="27"/>
        <end position="295"/>
    </location>
</feature>
<dbReference type="HOGENOM" id="CLU_942407_0_0_0"/>
<name>Q1J0X5_DEIGD</name>
<dbReference type="Proteomes" id="UP000002431">
    <property type="component" value="Chromosome"/>
</dbReference>
<evidence type="ECO:0000313" key="2">
    <source>
        <dbReference type="EMBL" id="ABF44859.1"/>
    </source>
</evidence>
<dbReference type="eggNOG" id="COG3291">
    <property type="taxonomic scope" value="Bacteria"/>
</dbReference>
<feature type="signal peptide" evidence="1">
    <location>
        <begin position="1"/>
        <end position="26"/>
    </location>
</feature>
<proteinExistence type="predicted"/>
<dbReference type="STRING" id="319795.Dgeo_0557"/>
<keyword evidence="3" id="KW-1185">Reference proteome</keyword>
<organism evidence="2 3">
    <name type="scientific">Deinococcus geothermalis (strain DSM 11300 / CIP 105573 / AG-3a)</name>
    <dbReference type="NCBI Taxonomy" id="319795"/>
    <lineage>
        <taxon>Bacteria</taxon>
        <taxon>Thermotogati</taxon>
        <taxon>Deinococcota</taxon>
        <taxon>Deinococci</taxon>
        <taxon>Deinococcales</taxon>
        <taxon>Deinococcaceae</taxon>
        <taxon>Deinococcus</taxon>
    </lineage>
</organism>
<accession>Q1J0X5</accession>
<protein>
    <recommendedName>
        <fullName evidence="4">Secreted protein</fullName>
    </recommendedName>
</protein>